<keyword evidence="7 13" id="KW-0560">Oxidoreductase</keyword>
<evidence type="ECO:0000256" key="13">
    <source>
        <dbReference type="RuleBase" id="RU003410"/>
    </source>
</evidence>
<evidence type="ECO:0000256" key="6">
    <source>
        <dbReference type="ARBA" id="ARBA00022840"/>
    </source>
</evidence>
<dbReference type="PANTHER" id="PTHR11573:SF6">
    <property type="entry name" value="RIBONUCLEOSIDE-DIPHOSPHATE REDUCTASE LARGE SUBUNIT"/>
    <property type="match status" value="1"/>
</dbReference>
<evidence type="ECO:0000256" key="7">
    <source>
        <dbReference type="ARBA" id="ARBA00023002"/>
    </source>
</evidence>
<comment type="catalytic activity">
    <reaction evidence="11 13">
        <text>a 2'-deoxyribonucleoside 5'-diphosphate + [thioredoxin]-disulfide + H2O = a ribonucleoside 5'-diphosphate + [thioredoxin]-dithiol</text>
        <dbReference type="Rhea" id="RHEA:23252"/>
        <dbReference type="Rhea" id="RHEA-COMP:10698"/>
        <dbReference type="Rhea" id="RHEA-COMP:10700"/>
        <dbReference type="ChEBI" id="CHEBI:15377"/>
        <dbReference type="ChEBI" id="CHEBI:29950"/>
        <dbReference type="ChEBI" id="CHEBI:50058"/>
        <dbReference type="ChEBI" id="CHEBI:57930"/>
        <dbReference type="ChEBI" id="CHEBI:73316"/>
        <dbReference type="EC" id="1.17.4.1"/>
    </reaction>
</comment>
<sequence>MVETNEKHYTIVKRNGMFVPFNQERIFQALEAAFRDTRDLKDGSPLPKDLEASISTITRQVVNEVVKKIREGQVVTVERIQDMVENQLYINGLQDIARDYIIYRDQHKKQREGSWSRTSVVRRDGHAVRFNPMKISAALEKAFRATKQIVSISQQEVLSEINILTNKIVEEILAVSSTDKSIDIEVIQDIVEKQLMVAGYYEVAKNYILYREARARIRSRHEEIPAERQQKEIQEEESYEVVRVDGTRYCMNKAQLTEKLLWACQRFSDTTDPHLLAEMAFANFYSGMKESEVVLACIMAARANIEKEPHYAFVAAALLMNVVYEETLNKSATDPDLIASQKQWFKEYILHGEQYRLNPQLKEYDLDALAEALDISRDQQFSYMGVQNLYDRYFNQHEGRRLETAQIFWMRVSMGLALNEGENKTAWAITFYNLLSTFRYIPATPTLFNSGMLHSQLSSCYLSTIQDDLAHIYKVIADNAMLSKWAGGIGNDWTGVRATGALIKGTNGKSQGVIPFIKVANDTAIAVNQGGKRKGAMCVYLEIWHLDYEDFLELRKNTGDERRRTHDINTASWIPDLFFKRLQQKGTWTLFSPDDVPGLHESYGREFERLYEEYERKVDAGEIKLYKKVAAEDLWRKMLSMLYETGHPWMTFKDPSNIRSAQDHVGVVRCSNLCTEILLNSSQTETAVCNLGSINLVEHILDGAIDEEKLSDTISVAIRILDNIIDLNFYPTVEAANANLQHRAIGLGVMGFQDALYKLNISYASQEAVEFADRSSELIAYYAILSSSLLAKERGPYSSYKGSKWDRGYLPLDTIELLKEYRGEEYLDMDTSSYKDWTPVRESIKAYGMRNSHTMAIAPTATISNIIGVTQSIEPTYKHLFVKSNLSGEFTVPNVYLIQKLKELGLWDEDMLDDLKYFDGSLLEIERIPDDLKKVFLTAFEVEPEWIIECASRRQKWIDMGQSLNLYLSEPNGKKLSSMYLTAWKKGLKTTYYLRSSAATSVEKSFTDINKRGIQPRWMKNKSASTGIVVERIKEMPTCSLEEGCESCQ</sequence>
<evidence type="ECO:0000256" key="8">
    <source>
        <dbReference type="ARBA" id="ARBA00023116"/>
    </source>
</evidence>
<evidence type="ECO:0000256" key="10">
    <source>
        <dbReference type="ARBA" id="ARBA00024942"/>
    </source>
</evidence>
<dbReference type="Proteomes" id="UP000019147">
    <property type="component" value="Chromosome"/>
</dbReference>
<proteinExistence type="inferred from homology"/>
<dbReference type="SUPFAM" id="SSF51998">
    <property type="entry name" value="PFL-like glycyl radical enzymes"/>
    <property type="match status" value="1"/>
</dbReference>
<dbReference type="SUPFAM" id="SSF48168">
    <property type="entry name" value="R1 subunit of ribonucleotide reductase, N-terminal domain"/>
    <property type="match status" value="1"/>
</dbReference>
<evidence type="ECO:0000256" key="3">
    <source>
        <dbReference type="ARBA" id="ARBA00022533"/>
    </source>
</evidence>
<dbReference type="PROSITE" id="PS00089">
    <property type="entry name" value="RIBORED_LARGE"/>
    <property type="match status" value="1"/>
</dbReference>
<evidence type="ECO:0000256" key="12">
    <source>
        <dbReference type="PROSITE-ProRule" id="PRU00492"/>
    </source>
</evidence>
<protein>
    <recommendedName>
        <fullName evidence="13">Ribonucleoside-diphosphate reductase</fullName>
        <ecNumber evidence="13">1.17.4.1</ecNumber>
    </recommendedName>
</protein>
<keyword evidence="5 12" id="KW-0547">Nucleotide-binding</keyword>
<evidence type="ECO:0000256" key="2">
    <source>
        <dbReference type="ARBA" id="ARBA00011209"/>
    </source>
</evidence>
<comment type="subunit">
    <text evidence="2">Tetramer of two alpha and two beta subunits.</text>
</comment>
<keyword evidence="3" id="KW-0021">Allosteric enzyme</keyword>
<dbReference type="InterPro" id="IPR039718">
    <property type="entry name" value="Rrm1"/>
</dbReference>
<dbReference type="InterPro" id="IPR013509">
    <property type="entry name" value="RNR_lsu_N"/>
</dbReference>
<comment type="function">
    <text evidence="10 13">Provides the precursors necessary for DNA synthesis. Catalyzes the biosynthesis of deoxyribonucleotides from the corresponding ribonucleotides.</text>
</comment>
<dbReference type="Pfam" id="PF00317">
    <property type="entry name" value="Ribonuc_red_lgN"/>
    <property type="match status" value="1"/>
</dbReference>
<dbReference type="Gene3D" id="3.20.70.20">
    <property type="match status" value="1"/>
</dbReference>
<dbReference type="STRING" id="1143323.M787_000750"/>
<dbReference type="UniPathway" id="UPA00326"/>
<dbReference type="NCBIfam" id="NF009029">
    <property type="entry name" value="PRK12365.1"/>
    <property type="match status" value="1"/>
</dbReference>
<dbReference type="KEGG" id="cgz:M787_000750"/>
<dbReference type="OrthoDB" id="9762933at2"/>
<keyword evidence="4" id="KW-0677">Repeat</keyword>
<dbReference type="InterPro" id="IPR008926">
    <property type="entry name" value="RNR_R1-su_N"/>
</dbReference>
<dbReference type="GO" id="GO:0004748">
    <property type="term" value="F:ribonucleoside-diphosphate reductase activity, thioredoxin disulfide as acceptor"/>
    <property type="evidence" value="ECO:0007669"/>
    <property type="project" value="UniProtKB-EC"/>
</dbReference>
<feature type="domain" description="ATP-cone" evidence="14">
    <location>
        <begin position="118"/>
        <end position="218"/>
    </location>
</feature>
<dbReference type="CDD" id="cd01679">
    <property type="entry name" value="RNR_I"/>
    <property type="match status" value="1"/>
</dbReference>
<dbReference type="NCBIfam" id="NF005544">
    <property type="entry name" value="PRK07207.1"/>
    <property type="match status" value="1"/>
</dbReference>
<organism evidence="15 16">
    <name type="scientific">Chlamydia gallinacea 08-1274/3</name>
    <dbReference type="NCBI Taxonomy" id="1143323"/>
    <lineage>
        <taxon>Bacteria</taxon>
        <taxon>Pseudomonadati</taxon>
        <taxon>Chlamydiota</taxon>
        <taxon>Chlamydiia</taxon>
        <taxon>Chlamydiales</taxon>
        <taxon>Chlamydiaceae</taxon>
        <taxon>Chlamydia/Chlamydophila group</taxon>
        <taxon>Chlamydia</taxon>
    </lineage>
</organism>
<dbReference type="RefSeq" id="WP_021828559.1">
    <property type="nucleotide sequence ID" value="NZ_CP015840.1"/>
</dbReference>
<reference evidence="15 16" key="1">
    <citation type="journal article" date="2014" name="Syst. Appl. Microbiol.">
        <title>Evidence for the existence of two new members of the family Chlamydiaceae and proposal of Chlamydia avium sp. nov. and Chlamydia gallinacea sp. nov.</title>
        <authorList>
            <person name="Sachse K."/>
            <person name="Laroucau K."/>
            <person name="Riege K."/>
            <person name="Wehner S."/>
            <person name="Dilcher M."/>
            <person name="Creasy H.H."/>
            <person name="Weidmann M."/>
            <person name="Myers G."/>
            <person name="Vorimore F."/>
            <person name="Vicari N."/>
            <person name="Magnino S."/>
            <person name="Liebler-Tenorio E."/>
            <person name="Ruettger A."/>
            <person name="Bavoil P.M."/>
            <person name="Hufert F.T."/>
            <person name="Rossello-Mora R."/>
            <person name="Marz M."/>
        </authorList>
    </citation>
    <scope>NUCLEOTIDE SEQUENCE [LARGE SCALE GENOMIC DNA]</scope>
    <source>
        <strain evidence="15 16">08-1274/3</strain>
    </source>
</reference>
<dbReference type="EMBL" id="CP015840">
    <property type="protein sequence ID" value="ANG65856.1"/>
    <property type="molecule type" value="Genomic_DNA"/>
</dbReference>
<dbReference type="NCBIfam" id="TIGR02506">
    <property type="entry name" value="NrdE_NrdA"/>
    <property type="match status" value="1"/>
</dbReference>
<gene>
    <name evidence="15" type="ORF">M787_000750</name>
</gene>
<keyword evidence="6 12" id="KW-0067">ATP-binding</keyword>
<name>A0A173DY73_9CHLA</name>
<dbReference type="eggNOG" id="COG0209">
    <property type="taxonomic scope" value="Bacteria"/>
</dbReference>
<dbReference type="Pfam" id="PF03477">
    <property type="entry name" value="ATP-cone"/>
    <property type="match status" value="2"/>
</dbReference>
<dbReference type="PROSITE" id="PS51161">
    <property type="entry name" value="ATP_CONE"/>
    <property type="match status" value="3"/>
</dbReference>
<comment type="similarity">
    <text evidence="1 13">Belongs to the ribonucleoside diphosphate reductase large chain family.</text>
</comment>
<evidence type="ECO:0000256" key="5">
    <source>
        <dbReference type="ARBA" id="ARBA00022741"/>
    </source>
</evidence>
<feature type="domain" description="ATP-cone" evidence="14">
    <location>
        <begin position="9"/>
        <end position="111"/>
    </location>
</feature>
<evidence type="ECO:0000256" key="4">
    <source>
        <dbReference type="ARBA" id="ARBA00022737"/>
    </source>
</evidence>
<dbReference type="GO" id="GO:0009263">
    <property type="term" value="P:deoxyribonucleotide biosynthetic process"/>
    <property type="evidence" value="ECO:0007669"/>
    <property type="project" value="UniProtKB-KW"/>
</dbReference>
<dbReference type="InterPro" id="IPR000788">
    <property type="entry name" value="RNR_lg_C"/>
</dbReference>
<dbReference type="eggNOG" id="COG1327">
    <property type="taxonomic scope" value="Bacteria"/>
</dbReference>
<evidence type="ECO:0000313" key="15">
    <source>
        <dbReference type="EMBL" id="ANG65856.1"/>
    </source>
</evidence>
<evidence type="ECO:0000313" key="16">
    <source>
        <dbReference type="Proteomes" id="UP000019147"/>
    </source>
</evidence>
<evidence type="ECO:0000259" key="14">
    <source>
        <dbReference type="PROSITE" id="PS51161"/>
    </source>
</evidence>
<feature type="domain" description="ATP-cone" evidence="14">
    <location>
        <begin position="239"/>
        <end position="329"/>
    </location>
</feature>
<keyword evidence="8 13" id="KW-0215">Deoxyribonucleotide synthesis</keyword>
<dbReference type="InterPro" id="IPR005144">
    <property type="entry name" value="ATP-cone_dom"/>
</dbReference>
<dbReference type="GO" id="GO:0005971">
    <property type="term" value="C:ribonucleoside-diphosphate reductase complex"/>
    <property type="evidence" value="ECO:0007669"/>
    <property type="project" value="TreeGrafter"/>
</dbReference>
<keyword evidence="9" id="KW-1015">Disulfide bond</keyword>
<evidence type="ECO:0000256" key="1">
    <source>
        <dbReference type="ARBA" id="ARBA00010406"/>
    </source>
</evidence>
<dbReference type="PRINTS" id="PR01183">
    <property type="entry name" value="RIBORDTASEM1"/>
</dbReference>
<dbReference type="PANTHER" id="PTHR11573">
    <property type="entry name" value="RIBONUCLEOSIDE-DIPHOSPHATE REDUCTASE LARGE CHAIN"/>
    <property type="match status" value="1"/>
</dbReference>
<evidence type="ECO:0000256" key="9">
    <source>
        <dbReference type="ARBA" id="ARBA00023157"/>
    </source>
</evidence>
<dbReference type="GeneID" id="81477832"/>
<evidence type="ECO:0000256" key="11">
    <source>
        <dbReference type="ARBA" id="ARBA00047754"/>
    </source>
</evidence>
<dbReference type="GO" id="GO:0005524">
    <property type="term" value="F:ATP binding"/>
    <property type="evidence" value="ECO:0007669"/>
    <property type="project" value="UniProtKB-UniRule"/>
</dbReference>
<dbReference type="AlphaFoldDB" id="A0A173DY73"/>
<dbReference type="FunFam" id="3.20.70.20:FF:000009">
    <property type="entry name" value="Ribonucleoside-diphosphate reductase"/>
    <property type="match status" value="1"/>
</dbReference>
<accession>A0A173DY73</accession>
<dbReference type="Pfam" id="PF02867">
    <property type="entry name" value="Ribonuc_red_lgC"/>
    <property type="match status" value="1"/>
</dbReference>
<dbReference type="EC" id="1.17.4.1" evidence="13"/>
<dbReference type="InterPro" id="IPR013346">
    <property type="entry name" value="NrdE_NrdA_C"/>
</dbReference>